<dbReference type="EMBL" id="JACYCF010000001">
    <property type="protein sequence ID" value="KAF8761887.1"/>
    <property type="molecule type" value="Genomic_DNA"/>
</dbReference>
<dbReference type="Proteomes" id="UP000614334">
    <property type="component" value="Unassembled WGS sequence"/>
</dbReference>
<evidence type="ECO:0000313" key="2">
    <source>
        <dbReference type="Proteomes" id="UP000614334"/>
    </source>
</evidence>
<protein>
    <submittedName>
        <fullName evidence="1">Zn-finger protein</fullName>
    </submittedName>
</protein>
<organism evidence="1 2">
    <name type="scientific">Rhizoctonia solani</name>
    <dbReference type="NCBI Taxonomy" id="456999"/>
    <lineage>
        <taxon>Eukaryota</taxon>
        <taxon>Fungi</taxon>
        <taxon>Dikarya</taxon>
        <taxon>Basidiomycota</taxon>
        <taxon>Agaricomycotina</taxon>
        <taxon>Agaricomycetes</taxon>
        <taxon>Cantharellales</taxon>
        <taxon>Ceratobasidiaceae</taxon>
        <taxon>Rhizoctonia</taxon>
    </lineage>
</organism>
<dbReference type="InterPro" id="IPR041078">
    <property type="entry name" value="Plavaka"/>
</dbReference>
<comment type="caution">
    <text evidence="1">The sequence shown here is derived from an EMBL/GenBank/DDBJ whole genome shotgun (WGS) entry which is preliminary data.</text>
</comment>
<proteinExistence type="predicted"/>
<accession>A0A8H7IND1</accession>
<reference evidence="1" key="1">
    <citation type="submission" date="2020-09" db="EMBL/GenBank/DDBJ databases">
        <title>Comparative genome analyses of four rice-infecting Rhizoctonia solani isolates reveal extensive enrichment of homogalacturonan modification genes.</title>
        <authorList>
            <person name="Lee D.-Y."/>
            <person name="Jeon J."/>
            <person name="Kim K.-T."/>
            <person name="Cheong K."/>
            <person name="Song H."/>
            <person name="Choi G."/>
            <person name="Ko J."/>
            <person name="Opiyo S.O."/>
            <person name="Zuo S."/>
            <person name="Madhav S."/>
            <person name="Lee Y.-H."/>
            <person name="Wang G.-L."/>
        </authorList>
    </citation>
    <scope>NUCLEOTIDE SEQUENCE</scope>
    <source>
        <strain evidence="1">AG1-IA B2</strain>
    </source>
</reference>
<name>A0A8H7IND1_9AGAM</name>
<dbReference type="Pfam" id="PF18759">
    <property type="entry name" value="Plavaka"/>
    <property type="match status" value="1"/>
</dbReference>
<dbReference type="AlphaFoldDB" id="A0A8H7IND1"/>
<gene>
    <name evidence="1" type="ORF">RHS01_00319</name>
</gene>
<sequence>MHTPDLLHQCHKGVFKDHLAKWLPKIIGKKELDLRYKLMPRHQGIRHFKRGISKLSRSTGREAKEMMKVFLPVAADAGPKVVDATLALLKFMYLAHSSTLTKTKLEEMDQHLATFHQNKAIFEQWLKTERKFHNIPKFHHNFNTIPTRFACSARLMDTTPRLQRDFTST</sequence>
<evidence type="ECO:0000313" key="1">
    <source>
        <dbReference type="EMBL" id="KAF8761887.1"/>
    </source>
</evidence>